<organism evidence="1 2">
    <name type="scientific">Phytophthora pseudosyringae</name>
    <dbReference type="NCBI Taxonomy" id="221518"/>
    <lineage>
        <taxon>Eukaryota</taxon>
        <taxon>Sar</taxon>
        <taxon>Stramenopiles</taxon>
        <taxon>Oomycota</taxon>
        <taxon>Peronosporomycetes</taxon>
        <taxon>Peronosporales</taxon>
        <taxon>Peronosporaceae</taxon>
        <taxon>Phytophthora</taxon>
    </lineage>
</organism>
<name>A0A8T1W8N2_9STRA</name>
<keyword evidence="2" id="KW-1185">Reference proteome</keyword>
<dbReference type="EMBL" id="JAGDFM010000041">
    <property type="protein sequence ID" value="KAG7389676.1"/>
    <property type="molecule type" value="Genomic_DNA"/>
</dbReference>
<evidence type="ECO:0000313" key="2">
    <source>
        <dbReference type="Proteomes" id="UP000694044"/>
    </source>
</evidence>
<comment type="caution">
    <text evidence="1">The sequence shown here is derived from an EMBL/GenBank/DDBJ whole genome shotgun (WGS) entry which is preliminary data.</text>
</comment>
<proteinExistence type="predicted"/>
<dbReference type="AlphaFoldDB" id="A0A8T1W8N2"/>
<sequence>MLERAERHEEDIPGSIAAFFSATHVPVAFDVRIHSLPEPLKFVGCEVGELENSITAFGPQAQLVEGCHGTRGGAIVVVGIASVPGDDDLNNLSFASFITLENVSD</sequence>
<reference evidence="1" key="1">
    <citation type="submission" date="2021-02" db="EMBL/GenBank/DDBJ databases">
        <authorList>
            <person name="Palmer J.M."/>
        </authorList>
    </citation>
    <scope>NUCLEOTIDE SEQUENCE</scope>
    <source>
        <strain evidence="1">SCRP734</strain>
    </source>
</reference>
<protein>
    <submittedName>
        <fullName evidence="1">Uncharacterized protein</fullName>
    </submittedName>
</protein>
<dbReference type="Proteomes" id="UP000694044">
    <property type="component" value="Unassembled WGS sequence"/>
</dbReference>
<accession>A0A8T1W8N2</accession>
<evidence type="ECO:0000313" key="1">
    <source>
        <dbReference type="EMBL" id="KAG7389676.1"/>
    </source>
</evidence>
<gene>
    <name evidence="1" type="ORF">PHYPSEUDO_009837</name>
</gene>